<organism evidence="6 7">
    <name type="scientific">Hordeum vulgare subsp. vulgare</name>
    <name type="common">Domesticated barley</name>
    <dbReference type="NCBI Taxonomy" id="112509"/>
    <lineage>
        <taxon>Eukaryota</taxon>
        <taxon>Viridiplantae</taxon>
        <taxon>Streptophyta</taxon>
        <taxon>Embryophyta</taxon>
        <taxon>Tracheophyta</taxon>
        <taxon>Spermatophyta</taxon>
        <taxon>Magnoliopsida</taxon>
        <taxon>Liliopsida</taxon>
        <taxon>Poales</taxon>
        <taxon>Poaceae</taxon>
        <taxon>BOP clade</taxon>
        <taxon>Pooideae</taxon>
        <taxon>Triticodae</taxon>
        <taxon>Triticeae</taxon>
        <taxon>Hordeinae</taxon>
        <taxon>Hordeum</taxon>
    </lineage>
</organism>
<dbReference type="SFLD" id="SFLDS00005">
    <property type="entry name" value="Isoprenoid_Synthase_Type_I"/>
    <property type="match status" value="1"/>
</dbReference>
<keyword evidence="3" id="KW-0479">Metal-binding</keyword>
<evidence type="ECO:0000256" key="2">
    <source>
        <dbReference type="ARBA" id="ARBA00001946"/>
    </source>
</evidence>
<feature type="domain" description="Terpene synthase metal-binding" evidence="5">
    <location>
        <begin position="185"/>
        <end position="422"/>
    </location>
</feature>
<feature type="domain" description="Terpene synthase N-terminal" evidence="4">
    <location>
        <begin position="1"/>
        <end position="127"/>
    </location>
</feature>
<dbReference type="GO" id="GO:0010333">
    <property type="term" value="F:terpene synthase activity"/>
    <property type="evidence" value="ECO:0000318"/>
    <property type="project" value="GO_Central"/>
</dbReference>
<dbReference type="GO" id="GO:0016102">
    <property type="term" value="P:diterpenoid biosynthetic process"/>
    <property type="evidence" value="ECO:0007669"/>
    <property type="project" value="InterPro"/>
</dbReference>
<dbReference type="EnsemblPlants" id="HORVU.MOREX.r3.3HG0329410.1">
    <property type="protein sequence ID" value="HORVU.MOREX.r3.3HG0329410.1"/>
    <property type="gene ID" value="HORVU.MOREX.r3.3HG0329410"/>
</dbReference>
<dbReference type="InterPro" id="IPR034741">
    <property type="entry name" value="Terpene_cyclase-like_1_C"/>
</dbReference>
<keyword evidence="7" id="KW-1185">Reference proteome</keyword>
<dbReference type="GO" id="GO:0046246">
    <property type="term" value="P:terpene biosynthetic process"/>
    <property type="evidence" value="ECO:0000318"/>
    <property type="project" value="GO_Central"/>
</dbReference>
<accession>A0A8I7BBC5</accession>
<dbReference type="AlphaFoldDB" id="A0A8I7BBC5"/>
<reference evidence="6" key="2">
    <citation type="submission" date="2020-10" db="EMBL/GenBank/DDBJ databases">
        <authorList>
            <person name="Scholz U."/>
            <person name="Mascher M."/>
            <person name="Fiebig A."/>
        </authorList>
    </citation>
    <scope>NUCLEOTIDE SEQUENCE [LARGE SCALE GENOMIC DNA]</scope>
    <source>
        <strain evidence="6">cv. Morex</strain>
    </source>
</reference>
<comment type="cofactor">
    <cofactor evidence="1">
        <name>Mn(2+)</name>
        <dbReference type="ChEBI" id="CHEBI:29035"/>
    </cofactor>
</comment>
<dbReference type="PANTHER" id="PTHR31225:SF194">
    <property type="entry name" value="TERPENE SYNTHASE METAL-BINDING DOMAIN-CONTAINING PROTEIN"/>
    <property type="match status" value="1"/>
</dbReference>
<evidence type="ECO:0000259" key="5">
    <source>
        <dbReference type="Pfam" id="PF03936"/>
    </source>
</evidence>
<reference evidence="7" key="1">
    <citation type="journal article" date="2012" name="Nature">
        <title>A physical, genetic and functional sequence assembly of the barley genome.</title>
        <authorList>
            <consortium name="The International Barley Genome Sequencing Consortium"/>
            <person name="Mayer K.F."/>
            <person name="Waugh R."/>
            <person name="Brown J.W."/>
            <person name="Schulman A."/>
            <person name="Langridge P."/>
            <person name="Platzer M."/>
            <person name="Fincher G.B."/>
            <person name="Muehlbauer G.J."/>
            <person name="Sato K."/>
            <person name="Close T.J."/>
            <person name="Wise R.P."/>
            <person name="Stein N."/>
        </authorList>
    </citation>
    <scope>NUCLEOTIDE SEQUENCE [LARGE SCALE GENOMIC DNA]</scope>
    <source>
        <strain evidence="7">cv. Morex</strain>
    </source>
</reference>
<evidence type="ECO:0000256" key="3">
    <source>
        <dbReference type="ARBA" id="ARBA00022723"/>
    </source>
</evidence>
<sequence>MKLVDAVQRLGIEHLFEVQIATSLSDIHGSEFNSSSLQEVAIWFRLLREHGLWVSPDVFKKFRGEDGTFNEYIKNDPKGLLCLYNAAYVFVHGEPELEEAISFARHRLESLAPSLRSPLAEQVQRALHVPLPRTYRRLEALHYMPEYEQEEGHNPVLLELAKLDFNILQRVHLKELKAISEWWNDLYGSVELGFVRDRAVESYLWGYSLFYEEDCSLTRMFFAKLTAVHTFLDDISDNHATLEEYQKLDAAIQRWDESAISLVPEYLKKLYIKLLSCFKEFDDELARNRRYPIDHMKTQFQKQSNFYFQEAEWAHQNHKPSFKDKLHLSTMSTGVPQLCVSMMVCKGDKMPKGALKWALGHPDVVMASAKIGRLMNDIASSSKRRKNKADVACCVEWYMSENKVTQEVAFAAMDSLIEDEWKSTNQARFEHPRELLPAVQRVINYTLAIPVYYGGRKDAFTFSSHLDHIIKSLFATPIPIPIPIQ</sequence>
<dbReference type="SUPFAM" id="SSF48576">
    <property type="entry name" value="Terpenoid synthases"/>
    <property type="match status" value="1"/>
</dbReference>
<dbReference type="InterPro" id="IPR008949">
    <property type="entry name" value="Isoprenoid_synthase_dom_sf"/>
</dbReference>
<evidence type="ECO:0000259" key="4">
    <source>
        <dbReference type="Pfam" id="PF01397"/>
    </source>
</evidence>
<dbReference type="InterPro" id="IPR050148">
    <property type="entry name" value="Terpene_synthase-like"/>
</dbReference>
<protein>
    <recommendedName>
        <fullName evidence="8">Terpene synthase</fullName>
    </recommendedName>
</protein>
<dbReference type="InterPro" id="IPR044814">
    <property type="entry name" value="Terpene_cyclase_plant_C1"/>
</dbReference>
<dbReference type="SUPFAM" id="SSF48239">
    <property type="entry name" value="Terpenoid cyclases/Protein prenyltransferases"/>
    <property type="match status" value="1"/>
</dbReference>
<evidence type="ECO:0008006" key="8">
    <source>
        <dbReference type="Google" id="ProtNLM"/>
    </source>
</evidence>
<dbReference type="GO" id="GO:0000287">
    <property type="term" value="F:magnesium ion binding"/>
    <property type="evidence" value="ECO:0007669"/>
    <property type="project" value="InterPro"/>
</dbReference>
<dbReference type="SFLD" id="SFLDG01019">
    <property type="entry name" value="Terpene_Cyclase_Like_1_C_Termi"/>
    <property type="match status" value="1"/>
</dbReference>
<dbReference type="CDD" id="cd00684">
    <property type="entry name" value="Terpene_cyclase_plant_C1"/>
    <property type="match status" value="1"/>
</dbReference>
<dbReference type="Pfam" id="PF03936">
    <property type="entry name" value="Terpene_synth_C"/>
    <property type="match status" value="1"/>
</dbReference>
<dbReference type="Gene3D" id="1.10.600.10">
    <property type="entry name" value="Farnesyl Diphosphate Synthase"/>
    <property type="match status" value="1"/>
</dbReference>
<evidence type="ECO:0000313" key="7">
    <source>
        <dbReference type="Proteomes" id="UP000011116"/>
    </source>
</evidence>
<dbReference type="InterPro" id="IPR036965">
    <property type="entry name" value="Terpene_synth_N_sf"/>
</dbReference>
<dbReference type="InterPro" id="IPR005630">
    <property type="entry name" value="Terpene_synthase_metal-bd"/>
</dbReference>
<reference evidence="6" key="3">
    <citation type="submission" date="2022-01" db="UniProtKB">
        <authorList>
            <consortium name="EnsemblPlants"/>
        </authorList>
    </citation>
    <scope>IDENTIFICATION</scope>
    <source>
        <strain evidence="6">subsp. vulgare</strain>
    </source>
</reference>
<comment type="cofactor">
    <cofactor evidence="2">
        <name>Mg(2+)</name>
        <dbReference type="ChEBI" id="CHEBI:18420"/>
    </cofactor>
</comment>
<dbReference type="Gramene" id="HORVU.MOREX.r3.3HG0329410.1">
    <property type="protein sequence ID" value="HORVU.MOREX.r3.3HG0329410.1"/>
    <property type="gene ID" value="HORVU.MOREX.r3.3HG0329410"/>
</dbReference>
<dbReference type="SMR" id="A0A8I7BBC5"/>
<proteinExistence type="predicted"/>
<dbReference type="Pfam" id="PF01397">
    <property type="entry name" value="Terpene_synth"/>
    <property type="match status" value="1"/>
</dbReference>
<evidence type="ECO:0000313" key="6">
    <source>
        <dbReference type="EnsemblPlants" id="HORVU.MOREX.r3.3HG0329410.1"/>
    </source>
</evidence>
<dbReference type="Proteomes" id="UP000011116">
    <property type="component" value="Chromosome 3H"/>
</dbReference>
<name>A0A8I7BBC5_HORVV</name>
<dbReference type="Gene3D" id="1.50.10.130">
    <property type="entry name" value="Terpene synthase, N-terminal domain"/>
    <property type="match status" value="1"/>
</dbReference>
<dbReference type="InterPro" id="IPR001906">
    <property type="entry name" value="Terpene_synth_N"/>
</dbReference>
<dbReference type="InterPro" id="IPR008930">
    <property type="entry name" value="Terpenoid_cyclase/PrenylTrfase"/>
</dbReference>
<evidence type="ECO:0000256" key="1">
    <source>
        <dbReference type="ARBA" id="ARBA00001936"/>
    </source>
</evidence>
<dbReference type="PANTHER" id="PTHR31225">
    <property type="entry name" value="OS04G0344100 PROTEIN-RELATED"/>
    <property type="match status" value="1"/>
</dbReference>